<dbReference type="Gene3D" id="1.20.80.10">
    <property type="match status" value="1"/>
</dbReference>
<feature type="compositionally biased region" description="Low complexity" evidence="7">
    <location>
        <begin position="1104"/>
        <end position="1118"/>
    </location>
</feature>
<dbReference type="CDD" id="cd14473">
    <property type="entry name" value="FERM_B-lobe"/>
    <property type="match status" value="1"/>
</dbReference>
<evidence type="ECO:0000313" key="10">
    <source>
        <dbReference type="Proteomes" id="UP000466442"/>
    </source>
</evidence>
<feature type="compositionally biased region" description="Polar residues" evidence="7">
    <location>
        <begin position="1442"/>
        <end position="1452"/>
    </location>
</feature>
<dbReference type="Proteomes" id="UP000466442">
    <property type="component" value="Unassembled WGS sequence"/>
</dbReference>
<dbReference type="SUPFAM" id="SSF47031">
    <property type="entry name" value="Second domain of FERM"/>
    <property type="match status" value="1"/>
</dbReference>
<proteinExistence type="predicted"/>
<dbReference type="SUPFAM" id="SSF50729">
    <property type="entry name" value="PH domain-like"/>
    <property type="match status" value="1"/>
</dbReference>
<feature type="compositionally biased region" description="Polar residues" evidence="7">
    <location>
        <begin position="2121"/>
        <end position="2133"/>
    </location>
</feature>
<feature type="region of interest" description="Disordered" evidence="7">
    <location>
        <begin position="1957"/>
        <end position="2035"/>
    </location>
</feature>
<dbReference type="InterPro" id="IPR000299">
    <property type="entry name" value="FERM_domain"/>
</dbReference>
<feature type="region of interest" description="Disordered" evidence="7">
    <location>
        <begin position="811"/>
        <end position="841"/>
    </location>
</feature>
<feature type="region of interest" description="Disordered" evidence="7">
    <location>
        <begin position="488"/>
        <end position="507"/>
    </location>
</feature>
<evidence type="ECO:0000256" key="7">
    <source>
        <dbReference type="SAM" id="MobiDB-lite"/>
    </source>
</evidence>
<name>A0A8S9X5A7_APOLU</name>
<dbReference type="GO" id="GO:0009887">
    <property type="term" value="P:animal organ morphogenesis"/>
    <property type="evidence" value="ECO:0007669"/>
    <property type="project" value="UniProtKB-ARBA"/>
</dbReference>
<dbReference type="InterPro" id="IPR019748">
    <property type="entry name" value="FERM_central"/>
</dbReference>
<dbReference type="InterPro" id="IPR011993">
    <property type="entry name" value="PH-like_dom_sf"/>
</dbReference>
<dbReference type="InterPro" id="IPR051835">
    <property type="entry name" value="RAC1-GEF"/>
</dbReference>
<feature type="compositionally biased region" description="Low complexity" evidence="7">
    <location>
        <begin position="1744"/>
        <end position="1755"/>
    </location>
</feature>
<comment type="subcellular location">
    <subcellularLocation>
        <location evidence="1">Cell junction</location>
        <location evidence="1">Adherens junction</location>
    </subcellularLocation>
    <subcellularLocation>
        <location evidence="6">Cell projection</location>
        <location evidence="6">Rhabdomere</location>
    </subcellularLocation>
</comment>
<feature type="compositionally biased region" description="Basic residues" evidence="7">
    <location>
        <begin position="2081"/>
        <end position="2095"/>
    </location>
</feature>
<evidence type="ECO:0000256" key="6">
    <source>
        <dbReference type="ARBA" id="ARBA00043944"/>
    </source>
</evidence>
<feature type="compositionally biased region" description="Low complexity" evidence="7">
    <location>
        <begin position="2056"/>
        <end position="2071"/>
    </location>
</feature>
<dbReference type="PANTHER" id="PTHR45858:SF5">
    <property type="entry name" value="MOESIN_EZRIN_RADIXIN HOMOLOG 1"/>
    <property type="match status" value="1"/>
</dbReference>
<dbReference type="SMART" id="SM01195">
    <property type="entry name" value="FA"/>
    <property type="match status" value="1"/>
</dbReference>
<feature type="compositionally biased region" description="Low complexity" evidence="7">
    <location>
        <begin position="489"/>
        <end position="501"/>
    </location>
</feature>
<dbReference type="SUPFAM" id="SSF54236">
    <property type="entry name" value="Ubiquitin-like"/>
    <property type="match status" value="1"/>
</dbReference>
<evidence type="ECO:0000256" key="4">
    <source>
        <dbReference type="ARBA" id="ARBA00022737"/>
    </source>
</evidence>
<feature type="region of interest" description="Disordered" evidence="7">
    <location>
        <begin position="1442"/>
        <end position="1506"/>
    </location>
</feature>
<dbReference type="GO" id="GO:0016028">
    <property type="term" value="C:rhabdomere"/>
    <property type="evidence" value="ECO:0007669"/>
    <property type="project" value="UniProtKB-SubCell"/>
</dbReference>
<dbReference type="FunFam" id="1.20.80.10:FF:000005">
    <property type="entry name" value="FERM, RhoGEF and pleckstrin domain-containing protein 1"/>
    <property type="match status" value="1"/>
</dbReference>
<feature type="region of interest" description="Disordered" evidence="7">
    <location>
        <begin position="1076"/>
        <end position="1137"/>
    </location>
</feature>
<feature type="compositionally biased region" description="Basic and acidic residues" evidence="7">
    <location>
        <begin position="1159"/>
        <end position="1169"/>
    </location>
</feature>
<feature type="region of interest" description="Disordered" evidence="7">
    <location>
        <begin position="2054"/>
        <end position="2133"/>
    </location>
</feature>
<protein>
    <recommendedName>
        <fullName evidence="2">Moesin/ezrin/radixin homolog 1</fullName>
    </recommendedName>
</protein>
<dbReference type="InterPro" id="IPR019749">
    <property type="entry name" value="Band_41_domain"/>
</dbReference>
<dbReference type="InterPro" id="IPR000798">
    <property type="entry name" value="Ez/rad/moesin-like"/>
</dbReference>
<feature type="region of interest" description="Disordered" evidence="7">
    <location>
        <begin position="1744"/>
        <end position="1841"/>
    </location>
</feature>
<dbReference type="InterPro" id="IPR014847">
    <property type="entry name" value="FA"/>
</dbReference>
<dbReference type="InterPro" id="IPR014352">
    <property type="entry name" value="FERM/acyl-CoA-bd_prot_sf"/>
</dbReference>
<dbReference type="GO" id="GO:0008092">
    <property type="term" value="F:cytoskeletal protein binding"/>
    <property type="evidence" value="ECO:0007669"/>
    <property type="project" value="InterPro"/>
</dbReference>
<evidence type="ECO:0000256" key="2">
    <source>
        <dbReference type="ARBA" id="ARBA00022025"/>
    </source>
</evidence>
<dbReference type="CDD" id="cd13193">
    <property type="entry name" value="FERM_C_FARP1-like"/>
    <property type="match status" value="1"/>
</dbReference>
<dbReference type="PRINTS" id="PR00661">
    <property type="entry name" value="ERMFAMILY"/>
</dbReference>
<feature type="region of interest" description="Disordered" evidence="7">
    <location>
        <begin position="1159"/>
        <end position="1179"/>
    </location>
</feature>
<keyword evidence="3" id="KW-0344">Guanine-nucleotide releasing factor</keyword>
<keyword evidence="4" id="KW-0677">Repeat</keyword>
<dbReference type="GO" id="GO:0071944">
    <property type="term" value="C:cell periphery"/>
    <property type="evidence" value="ECO:0007669"/>
    <property type="project" value="UniProtKB-ARBA"/>
</dbReference>
<dbReference type="Pfam" id="PF08736">
    <property type="entry name" value="FA"/>
    <property type="match status" value="1"/>
</dbReference>
<dbReference type="PROSITE" id="PS50057">
    <property type="entry name" value="FERM_3"/>
    <property type="match status" value="1"/>
</dbReference>
<feature type="region of interest" description="Disordered" evidence="7">
    <location>
        <begin position="1650"/>
        <end position="1717"/>
    </location>
</feature>
<dbReference type="FunFam" id="2.30.29.30:FF:000002">
    <property type="entry name" value="Band 4.1-like protein 5 isoform 1"/>
    <property type="match status" value="1"/>
</dbReference>
<dbReference type="Pfam" id="PF09379">
    <property type="entry name" value="FERM_N"/>
    <property type="match status" value="1"/>
</dbReference>
<dbReference type="GO" id="GO:0030182">
    <property type="term" value="P:neuron differentiation"/>
    <property type="evidence" value="ECO:0007669"/>
    <property type="project" value="UniProtKB-ARBA"/>
</dbReference>
<dbReference type="PROSITE" id="PS00660">
    <property type="entry name" value="FERM_1"/>
    <property type="match status" value="1"/>
</dbReference>
<dbReference type="GO" id="GO:0005085">
    <property type="term" value="F:guanyl-nucleotide exchange factor activity"/>
    <property type="evidence" value="ECO:0007669"/>
    <property type="project" value="UniProtKB-KW"/>
</dbReference>
<feature type="compositionally biased region" description="Low complexity" evidence="7">
    <location>
        <begin position="1679"/>
        <end position="1691"/>
    </location>
</feature>
<feature type="compositionally biased region" description="Basic and acidic residues" evidence="7">
    <location>
        <begin position="936"/>
        <end position="992"/>
    </location>
</feature>
<dbReference type="Pfam" id="PF09380">
    <property type="entry name" value="FERM_C"/>
    <property type="match status" value="1"/>
</dbReference>
<dbReference type="SMART" id="SM01196">
    <property type="entry name" value="FERM_C"/>
    <property type="match status" value="1"/>
</dbReference>
<evidence type="ECO:0000256" key="5">
    <source>
        <dbReference type="ARBA" id="ARBA00022949"/>
    </source>
</evidence>
<accession>A0A8S9X5A7</accession>
<keyword evidence="5" id="KW-0965">Cell junction</keyword>
<dbReference type="GO" id="GO:0005912">
    <property type="term" value="C:adherens junction"/>
    <property type="evidence" value="ECO:0007669"/>
    <property type="project" value="UniProtKB-SubCell"/>
</dbReference>
<dbReference type="InterPro" id="IPR019747">
    <property type="entry name" value="FERM_CS"/>
</dbReference>
<dbReference type="InterPro" id="IPR035963">
    <property type="entry name" value="FERM_2"/>
</dbReference>
<dbReference type="OrthoDB" id="9990815at2759"/>
<dbReference type="InterPro" id="IPR041788">
    <property type="entry name" value="FARP1/FARP2/FRMD7_FERM_C"/>
</dbReference>
<dbReference type="Pfam" id="PF00373">
    <property type="entry name" value="FERM_M"/>
    <property type="match status" value="1"/>
</dbReference>
<dbReference type="Gene3D" id="2.30.29.30">
    <property type="entry name" value="Pleckstrin-homology domain (PH domain)/Phosphotyrosine-binding domain (PTB)"/>
    <property type="match status" value="1"/>
</dbReference>
<feature type="region of interest" description="Disordered" evidence="7">
    <location>
        <begin position="1857"/>
        <end position="1927"/>
    </location>
</feature>
<dbReference type="InterPro" id="IPR029071">
    <property type="entry name" value="Ubiquitin-like_domsf"/>
</dbReference>
<dbReference type="Gene3D" id="3.10.20.90">
    <property type="entry name" value="Phosphatidylinositol 3-kinase Catalytic Subunit, Chain A, domain 1"/>
    <property type="match status" value="1"/>
</dbReference>
<feature type="compositionally biased region" description="Pro residues" evidence="7">
    <location>
        <begin position="1807"/>
        <end position="1823"/>
    </location>
</feature>
<feature type="compositionally biased region" description="Basic and acidic residues" evidence="7">
    <location>
        <begin position="888"/>
        <end position="903"/>
    </location>
</feature>
<feature type="domain" description="FERM" evidence="8">
    <location>
        <begin position="2"/>
        <end position="286"/>
    </location>
</feature>
<dbReference type="FunFam" id="3.10.20.90:FF:000040">
    <property type="entry name" value="FERM, RhoGEF and pleckstrin domain-containing protein"/>
    <property type="match status" value="1"/>
</dbReference>
<evidence type="ECO:0000313" key="9">
    <source>
        <dbReference type="EMBL" id="KAF6203511.1"/>
    </source>
</evidence>
<evidence type="ECO:0000259" key="8">
    <source>
        <dbReference type="PROSITE" id="PS50057"/>
    </source>
</evidence>
<evidence type="ECO:0000256" key="3">
    <source>
        <dbReference type="ARBA" id="ARBA00022658"/>
    </source>
</evidence>
<dbReference type="SMART" id="SM00295">
    <property type="entry name" value="B41"/>
    <property type="match status" value="1"/>
</dbReference>
<dbReference type="CDD" id="cd17098">
    <property type="entry name" value="FERM_F1_FARP1_like"/>
    <property type="match status" value="1"/>
</dbReference>
<feature type="compositionally biased region" description="Polar residues" evidence="7">
    <location>
        <begin position="1485"/>
        <end position="1497"/>
    </location>
</feature>
<feature type="region of interest" description="Disordered" evidence="7">
    <location>
        <begin position="1391"/>
        <end position="1419"/>
    </location>
</feature>
<feature type="compositionally biased region" description="Low complexity" evidence="7">
    <location>
        <begin position="1782"/>
        <end position="1797"/>
    </location>
</feature>
<feature type="compositionally biased region" description="Basic and acidic residues" evidence="7">
    <location>
        <begin position="1468"/>
        <end position="1484"/>
    </location>
</feature>
<comment type="caution">
    <text evidence="9">The sequence shown here is derived from an EMBL/GenBank/DDBJ whole genome shotgun (WGS) entry which is preliminary data.</text>
</comment>
<dbReference type="PRINTS" id="PR00935">
    <property type="entry name" value="BAND41"/>
</dbReference>
<dbReference type="PANTHER" id="PTHR45858">
    <property type="entry name" value="FERM DOMAIN CONTAINING PROTEIN"/>
    <property type="match status" value="1"/>
</dbReference>
<reference evidence="9" key="1">
    <citation type="journal article" date="2021" name="Mol. Ecol. Resour.">
        <title>Apolygus lucorum genome provides insights into omnivorousness and mesophyll feeding.</title>
        <authorList>
            <person name="Liu Y."/>
            <person name="Liu H."/>
            <person name="Wang H."/>
            <person name="Huang T."/>
            <person name="Liu B."/>
            <person name="Yang B."/>
            <person name="Yin L."/>
            <person name="Li B."/>
            <person name="Zhang Y."/>
            <person name="Zhang S."/>
            <person name="Jiang F."/>
            <person name="Zhang X."/>
            <person name="Ren Y."/>
            <person name="Wang B."/>
            <person name="Wang S."/>
            <person name="Lu Y."/>
            <person name="Wu K."/>
            <person name="Fan W."/>
            <person name="Wang G."/>
        </authorList>
    </citation>
    <scope>NUCLEOTIDE SEQUENCE</scope>
    <source>
        <strain evidence="9">12Hb</strain>
    </source>
</reference>
<feature type="compositionally biased region" description="Basic and acidic residues" evidence="7">
    <location>
        <begin position="1086"/>
        <end position="1103"/>
    </location>
</feature>
<dbReference type="EMBL" id="WIXP02000010">
    <property type="protein sequence ID" value="KAF6203511.1"/>
    <property type="molecule type" value="Genomic_DNA"/>
</dbReference>
<evidence type="ECO:0000256" key="1">
    <source>
        <dbReference type="ARBA" id="ARBA00004536"/>
    </source>
</evidence>
<organism evidence="9 10">
    <name type="scientific">Apolygus lucorum</name>
    <name type="common">Small green plant bug</name>
    <name type="synonym">Lygocoris lucorum</name>
    <dbReference type="NCBI Taxonomy" id="248454"/>
    <lineage>
        <taxon>Eukaryota</taxon>
        <taxon>Metazoa</taxon>
        <taxon>Ecdysozoa</taxon>
        <taxon>Arthropoda</taxon>
        <taxon>Hexapoda</taxon>
        <taxon>Insecta</taxon>
        <taxon>Pterygota</taxon>
        <taxon>Neoptera</taxon>
        <taxon>Paraneoptera</taxon>
        <taxon>Hemiptera</taxon>
        <taxon>Heteroptera</taxon>
        <taxon>Panheteroptera</taxon>
        <taxon>Cimicomorpha</taxon>
        <taxon>Miridae</taxon>
        <taxon>Mirini</taxon>
        <taxon>Apolygus</taxon>
    </lineage>
</organism>
<dbReference type="InterPro" id="IPR018980">
    <property type="entry name" value="FERM_PH-like_C"/>
</dbReference>
<feature type="region of interest" description="Disordered" evidence="7">
    <location>
        <begin position="882"/>
        <end position="992"/>
    </location>
</feature>
<dbReference type="InterPro" id="IPR018979">
    <property type="entry name" value="FERM_N"/>
</dbReference>
<keyword evidence="10" id="KW-1185">Reference proteome</keyword>
<sequence>MLAIRVHMLDDNITLFQVQAKAVGRVLFEQVCKQLHLLEADYFGLEYQDHSGIRYWLDLEKQLSRQVGLSLVEPLLHFCVKFYTPDPAQLEEEFTRYLFCLQIKRDLAQGHIQCNDNTAALMASYIVQAECGDYSADDYPDHTYLSSYKFVQHQDRELEKKIMDNHKKHIGQSPAEADLNLLETARRCELYGMKMHPAKDHEGVPLNLAVAHMGISVFQSYAKIYTFSWAKVRKISFKRKRFLIKLHPDGYGYYKDVVEFFFESRNECKNLWKKCVENHGFFRCNVVKRVPRQRTRVLSRGSSFRYSGKTQKQMVEFVRENYVKRQNFQRSQSFRQSSSVHSSVATNVGGSISARPLIPLGDNSIVSVSCGSMVHVGAEEGSQSRTFQPMTTTNQMTGPRHTLQDQHTIIAGLRSYNTASSQTDIVDLIETSSSIEQTSFNWQRSASAKELRKAPSDASYEPPPRERNFIIAGSKTPSFDREAETKVYSSSYPGTTSSLSTESADELEPGGSVLVIDTGSSREFSHDDLSHDSYELLERESFNYVHSRSCSIGSSGDNMLDIHDDEEELFLMDDIKDDVDKRLGYVEPKYRDMAFNEFNEKCKQGIARFRERNQVEFEEYEAKCKPGVVIGYDESDIHYPVERTKSEPFVSDFWKIAKQHRKLFHQKSFDYTPTESLDSEDRSITSKSTVDIPYAAQRRQQMNGTAHCYECRSPVSPRKDESVSVDFDRKGTIMVQDRLTKSKHDADLNSHDSGLSLSLVGESIDDLADKNNQFLKPNDQRYINSNAPLQLKPSLKKDVFKFSNSEDGGRSKNLLVKSKAQSADSGLRKGTSFDRNPPVEVIKIPSQDGEGIVICSTDDKNISLDTSDPDVIIVEYHSKRKRAFQKRSSSDGKGSFEKDKRMGSLDSAQPDSKGQLRKFKEWRSESSSSCDNPASDFKRERFSKEVKTSIEGKVVRETREERELKKQRSEELEKKKTEELRKQKSEELQRQKSEEYHNKILRRQEVIDSLKKKHEDLNKIEIIKMGKEEKKDKKGYSRLAKPVVQKQDKVIELSPKPEHKEMERITMEVNVEINATRSQLSECSDDEKKSDKDVDFKPEKEMKSPLSKSPLSVSSSMSFERIKEAPEEEWEEVEKPVEEITPHKAIIESKVKSVELELTDGNKSKDSVKPSKTAENFADNSKLTSPELVWKKFGELPTISSKRERSPILFARLGFSEGSAFAPTSVQSPSSSRRAKSLDAPVVSLQRLPPVTSFSSRDDTVDNEEGVELEEKTLRAVKNIPRENIIEEEDTSSLSPLIQDSNKFVKVIEIDSSQMLPDVVSSDSYKESVACQPVSTVVPSVLENYCVVLPPCTKMFPAEIIFVDQDQKTPEVTLLSPSYKTKPYMANQLSDEQKVPESQCFDTVDSGGPSENCDDEDSSSFLNDVFEFSDSRKGSDVTEFTLSRDAQMSSSAGVDEHSPRGPSPNVEVTERRPSTRQERLDSFKNTKSYSVDISTESEGNDNHRGIPTVDVEDWDQDDEAFSNDCVVPPLEIVPGHSLDLHTGSVSSAICDDLELSEIRISDIHISDIQISDYQISDLELSDLQIVPPPPPCDSTSFCIDFEPVPTPLPEPVAVIPEIETTSDESFDGKPELLPLSSICEKIVEPVPEFKSIPPKRSFDDDVSSSSSIRPDKATLKPFSLESSGSSSLEEGIFPPDDCSHFADEEEGSSNSAKDDYQGFGYSVAGAELVISGYSAGGVFGLSRTLSRISERSTTSEQERSDFDDDISTKPSSRSMSVEDESLMSSDRQPSLSSDPSSNNPEMEEHPLPPLPPEPLGFNIPPPLLQHDEEWPSPPNSSFDTPVISNIETYYMELRPEEPTKVMISQEPDYDESSSGSEYDNKTLQEEDGPDSSTKESTVRLAVKMKKAGNSSDTSLGISDFSSSTTGTTVKHCSYYACPVKSDDSSLAEFGSSLSTEILTSSRKNSDDSMNLRRRSYHTPQRSFDDYDSPCSESDESAKVPKRFVNLPSPTGPGCSSRKTPKSERRACKNNAYQECPRGGKSIARAKCYSYYSLAKSPPSDGSSSSLELGEPPSTPNTIPRVSKRRRHVPPKRRQRAATESDTHLLSMSSPSVVACTKRATGPNQSHMSKQSSV</sequence>
<gene>
    <name evidence="9" type="ORF">GE061_001842</name>
</gene>
<feature type="compositionally biased region" description="Polar residues" evidence="7">
    <location>
        <begin position="1908"/>
        <end position="1927"/>
    </location>
</feature>